<dbReference type="AlphaFoldDB" id="A0A7K5DCY7"/>
<dbReference type="PROSITE" id="PS00232">
    <property type="entry name" value="CADHERIN_1"/>
    <property type="match status" value="3"/>
</dbReference>
<dbReference type="InterPro" id="IPR050174">
    <property type="entry name" value="Protocadherin/Cadherin-CA"/>
</dbReference>
<evidence type="ECO:0000256" key="5">
    <source>
        <dbReference type="ARBA" id="ARBA00022737"/>
    </source>
</evidence>
<name>A0A7K5DCY7_9TYRA</name>
<feature type="domain" description="Cadherin" evidence="12">
    <location>
        <begin position="55"/>
        <end position="162"/>
    </location>
</feature>
<evidence type="ECO:0000256" key="1">
    <source>
        <dbReference type="ARBA" id="ARBA00004251"/>
    </source>
</evidence>
<dbReference type="Pfam" id="PF00028">
    <property type="entry name" value="Cadherin"/>
    <property type="match status" value="2"/>
</dbReference>
<dbReference type="SUPFAM" id="SSF49313">
    <property type="entry name" value="Cadherin-like"/>
    <property type="match status" value="4"/>
</dbReference>
<evidence type="ECO:0000256" key="8">
    <source>
        <dbReference type="ARBA" id="ARBA00022989"/>
    </source>
</evidence>
<evidence type="ECO:0000256" key="3">
    <source>
        <dbReference type="ARBA" id="ARBA00022692"/>
    </source>
</evidence>
<feature type="non-terminal residue" evidence="13">
    <location>
        <position position="305"/>
    </location>
</feature>
<evidence type="ECO:0000256" key="9">
    <source>
        <dbReference type="ARBA" id="ARBA00023136"/>
    </source>
</evidence>
<organism evidence="13 14">
    <name type="scientific">Pachyramphus minor</name>
    <dbReference type="NCBI Taxonomy" id="369605"/>
    <lineage>
        <taxon>Eukaryota</taxon>
        <taxon>Metazoa</taxon>
        <taxon>Chordata</taxon>
        <taxon>Craniata</taxon>
        <taxon>Vertebrata</taxon>
        <taxon>Euteleostomi</taxon>
        <taxon>Archelosauria</taxon>
        <taxon>Archosauria</taxon>
        <taxon>Dinosauria</taxon>
        <taxon>Saurischia</taxon>
        <taxon>Theropoda</taxon>
        <taxon>Coelurosauria</taxon>
        <taxon>Aves</taxon>
        <taxon>Neognathae</taxon>
        <taxon>Neoaves</taxon>
        <taxon>Telluraves</taxon>
        <taxon>Australaves</taxon>
        <taxon>Passeriformes</taxon>
        <taxon>Tyrannidae</taxon>
        <taxon>Pachyramphus</taxon>
    </lineage>
</organism>
<evidence type="ECO:0000256" key="10">
    <source>
        <dbReference type="ARBA" id="ARBA00023180"/>
    </source>
</evidence>
<evidence type="ECO:0000259" key="12">
    <source>
        <dbReference type="PROSITE" id="PS50268"/>
    </source>
</evidence>
<dbReference type="SMART" id="SM00112">
    <property type="entry name" value="CA"/>
    <property type="match status" value="3"/>
</dbReference>
<dbReference type="EMBL" id="VYXB01006466">
    <property type="protein sequence ID" value="NWS17953.1"/>
    <property type="molecule type" value="Genomic_DNA"/>
</dbReference>
<dbReference type="FunFam" id="2.60.40.60:FF:000003">
    <property type="entry name" value="Protocadherin alpha 2"/>
    <property type="match status" value="1"/>
</dbReference>
<keyword evidence="4" id="KW-0732">Signal</keyword>
<comment type="subcellular location">
    <subcellularLocation>
        <location evidence="1">Cell membrane</location>
        <topology evidence="1">Single-pass type I membrane protein</topology>
    </subcellularLocation>
</comment>
<evidence type="ECO:0000313" key="14">
    <source>
        <dbReference type="Proteomes" id="UP000525089"/>
    </source>
</evidence>
<keyword evidence="6 11" id="KW-0106">Calcium</keyword>
<keyword evidence="8" id="KW-1133">Transmembrane helix</keyword>
<evidence type="ECO:0000256" key="2">
    <source>
        <dbReference type="ARBA" id="ARBA00022475"/>
    </source>
</evidence>
<dbReference type="InterPro" id="IPR015919">
    <property type="entry name" value="Cadherin-like_sf"/>
</dbReference>
<feature type="domain" description="Cadherin" evidence="12">
    <location>
        <begin position="5"/>
        <end position="53"/>
    </location>
</feature>
<keyword evidence="9" id="KW-0472">Membrane</keyword>
<dbReference type="CDD" id="cd11304">
    <property type="entry name" value="Cadherin_repeat"/>
    <property type="match status" value="4"/>
</dbReference>
<evidence type="ECO:0000256" key="6">
    <source>
        <dbReference type="ARBA" id="ARBA00022837"/>
    </source>
</evidence>
<dbReference type="PANTHER" id="PTHR24028">
    <property type="entry name" value="CADHERIN-87A"/>
    <property type="match status" value="1"/>
</dbReference>
<evidence type="ECO:0000256" key="7">
    <source>
        <dbReference type="ARBA" id="ARBA00022889"/>
    </source>
</evidence>
<keyword evidence="5" id="KW-0677">Repeat</keyword>
<dbReference type="PRINTS" id="PR00205">
    <property type="entry name" value="CADHERIN"/>
</dbReference>
<comment type="caution">
    <text evidence="13">The sequence shown here is derived from an EMBL/GenBank/DDBJ whole genome shotgun (WGS) entry which is preliminary data.</text>
</comment>
<reference evidence="13 14" key="1">
    <citation type="submission" date="2019-09" db="EMBL/GenBank/DDBJ databases">
        <title>Bird 10,000 Genomes (B10K) Project - Family phase.</title>
        <authorList>
            <person name="Zhang G."/>
        </authorList>
    </citation>
    <scope>NUCLEOTIDE SEQUENCE [LARGE SCALE GENOMIC DNA]</scope>
    <source>
        <strain evidence="13">B10K-DU-001-72</strain>
        <tissue evidence="13">Muscle</tissue>
    </source>
</reference>
<dbReference type="FunFam" id="2.60.40.60:FF:000002">
    <property type="entry name" value="Protocadherin alpha 2"/>
    <property type="match status" value="1"/>
</dbReference>
<keyword evidence="2" id="KW-1003">Cell membrane</keyword>
<proteinExistence type="predicted"/>
<dbReference type="FunFam" id="2.60.40.60:FF:000354">
    <property type="entry name" value="FAT atypical cadherin 3"/>
    <property type="match status" value="1"/>
</dbReference>
<dbReference type="GO" id="GO:0007156">
    <property type="term" value="P:homophilic cell adhesion via plasma membrane adhesion molecules"/>
    <property type="evidence" value="ECO:0007669"/>
    <property type="project" value="InterPro"/>
</dbReference>
<evidence type="ECO:0000256" key="4">
    <source>
        <dbReference type="ARBA" id="ARBA00022729"/>
    </source>
</evidence>
<feature type="non-terminal residue" evidence="13">
    <location>
        <position position="1"/>
    </location>
</feature>
<dbReference type="PROSITE" id="PS50268">
    <property type="entry name" value="CADHERIN_2"/>
    <property type="match status" value="3"/>
</dbReference>
<accession>A0A7K5DCY7</accession>
<dbReference type="InterPro" id="IPR002126">
    <property type="entry name" value="Cadherin-like_dom"/>
</dbReference>
<feature type="domain" description="Cadherin" evidence="12">
    <location>
        <begin position="163"/>
        <end position="267"/>
    </location>
</feature>
<dbReference type="Proteomes" id="UP000525089">
    <property type="component" value="Unassembled WGS sequence"/>
</dbReference>
<evidence type="ECO:0000256" key="11">
    <source>
        <dbReference type="PROSITE-ProRule" id="PRU00043"/>
    </source>
</evidence>
<gene>
    <name evidence="13" type="primary">Pcdha5</name>
    <name evidence="13" type="ORF">PACMIN_R07352</name>
</gene>
<evidence type="ECO:0000313" key="13">
    <source>
        <dbReference type="EMBL" id="NWS17953.1"/>
    </source>
</evidence>
<dbReference type="PANTHER" id="PTHR24028:SF133">
    <property type="entry name" value="PROTOCADHERIN ALPHA-4"/>
    <property type="match status" value="1"/>
</dbReference>
<keyword evidence="3" id="KW-0812">Transmembrane</keyword>
<keyword evidence="14" id="KW-1185">Reference proteome</keyword>
<dbReference type="Gene3D" id="2.60.40.60">
    <property type="entry name" value="Cadherins"/>
    <property type="match status" value="4"/>
</dbReference>
<keyword evidence="10" id="KW-0325">Glycoprotein</keyword>
<dbReference type="GO" id="GO:0005886">
    <property type="term" value="C:plasma membrane"/>
    <property type="evidence" value="ECO:0007669"/>
    <property type="project" value="UniProtKB-SubCell"/>
</dbReference>
<keyword evidence="7" id="KW-0130">Cell adhesion</keyword>
<protein>
    <submittedName>
        <fullName evidence="13">PCDA5 protein</fullName>
    </submittedName>
</protein>
<dbReference type="GO" id="GO:0005509">
    <property type="term" value="F:calcium ion binding"/>
    <property type="evidence" value="ECO:0007669"/>
    <property type="project" value="UniProtKB-UniRule"/>
</dbReference>
<sequence length="305" mass="32942">ESLFLVLAKPLDRETVPVHRLLLTASDGGRPSLTGTMELVISVLDANDNAPQFNQSSVYKVQLPENTECGTLVIRLSAADLDEGTNSDISYLLQIVFPQDGRDVFRIDRDSGEIRLAGDLDFEDVGLYRLQVDATDKGTPPLSGHCKVVLEVLDVNDNAPEVWVTSLSVPVSEDASLGTVVALLSVSDRDSGANGRVRCWVWPAGPFGLEATFSGSYSLVLREALDRERVSEYEVEVRAEDGGSPALRARRGVRVPVSDVNDNAPAFAQAVYTVLARENNAAGAELARLRARDPDEAGNGRVSYS</sequence>
<dbReference type="InterPro" id="IPR020894">
    <property type="entry name" value="Cadherin_CS"/>
</dbReference>